<protein>
    <submittedName>
        <fullName evidence="7">Butyrophilin subfamily 2 member A2-like</fullName>
    </submittedName>
</protein>
<dbReference type="InterPro" id="IPR013106">
    <property type="entry name" value="Ig_V-set"/>
</dbReference>
<dbReference type="GO" id="GO:0050852">
    <property type="term" value="P:T cell receptor signaling pathway"/>
    <property type="evidence" value="ECO:0007669"/>
    <property type="project" value="TreeGrafter"/>
</dbReference>
<dbReference type="Pfam" id="PF22705">
    <property type="entry name" value="C2-set_3"/>
    <property type="match status" value="1"/>
</dbReference>
<feature type="compositionally biased region" description="Basic and acidic residues" evidence="4">
    <location>
        <begin position="1"/>
        <end position="15"/>
    </location>
</feature>
<feature type="region of interest" description="Disordered" evidence="4">
    <location>
        <begin position="1"/>
        <end position="27"/>
    </location>
</feature>
<proteinExistence type="predicted"/>
<evidence type="ECO:0000256" key="2">
    <source>
        <dbReference type="ARBA" id="ARBA00023136"/>
    </source>
</evidence>
<dbReference type="Pfam" id="PF07686">
    <property type="entry name" value="V-set"/>
    <property type="match status" value="1"/>
</dbReference>
<evidence type="ECO:0000256" key="3">
    <source>
        <dbReference type="ARBA" id="ARBA00023319"/>
    </source>
</evidence>
<dbReference type="KEGG" id="pdic:118496639"/>
<dbReference type="GO" id="GO:0009897">
    <property type="term" value="C:external side of plasma membrane"/>
    <property type="evidence" value="ECO:0007669"/>
    <property type="project" value="TreeGrafter"/>
</dbReference>
<reference evidence="7" key="1">
    <citation type="submission" date="2025-08" db="UniProtKB">
        <authorList>
            <consortium name="RefSeq"/>
        </authorList>
    </citation>
    <scope>IDENTIFICATION</scope>
    <source>
        <tissue evidence="7">Muscle</tissue>
    </source>
</reference>
<dbReference type="PANTHER" id="PTHR24100">
    <property type="entry name" value="BUTYROPHILIN"/>
    <property type="match status" value="1"/>
</dbReference>
<keyword evidence="6" id="KW-1185">Reference proteome</keyword>
<dbReference type="CDD" id="cd05713">
    <property type="entry name" value="IgV_MOG_like"/>
    <property type="match status" value="1"/>
</dbReference>
<evidence type="ECO:0000313" key="7">
    <source>
        <dbReference type="RefSeq" id="XP_035871666.1"/>
    </source>
</evidence>
<accession>A0A7E6CY38</accession>
<evidence type="ECO:0000256" key="1">
    <source>
        <dbReference type="ARBA" id="ARBA00004370"/>
    </source>
</evidence>
<dbReference type="InterPro" id="IPR053896">
    <property type="entry name" value="BTN3A2-like_Ig-C"/>
</dbReference>
<dbReference type="Gene3D" id="2.60.40.10">
    <property type="entry name" value="Immunoglobulins"/>
    <property type="match status" value="2"/>
</dbReference>
<comment type="subcellular location">
    <subcellularLocation>
        <location evidence="1">Membrane</location>
    </subcellularLocation>
</comment>
<dbReference type="GeneID" id="118496639"/>
<dbReference type="RefSeq" id="XP_035871666.1">
    <property type="nucleotide sequence ID" value="XM_036015773.1"/>
</dbReference>
<dbReference type="PROSITE" id="PS50835">
    <property type="entry name" value="IG_LIKE"/>
    <property type="match status" value="1"/>
</dbReference>
<dbReference type="InterPro" id="IPR003599">
    <property type="entry name" value="Ig_sub"/>
</dbReference>
<dbReference type="InParanoid" id="A0A7E6CY38"/>
<organism evidence="6 7">
    <name type="scientific">Phyllostomus discolor</name>
    <name type="common">pale spear-nosed bat</name>
    <dbReference type="NCBI Taxonomy" id="89673"/>
    <lineage>
        <taxon>Eukaryota</taxon>
        <taxon>Metazoa</taxon>
        <taxon>Chordata</taxon>
        <taxon>Craniata</taxon>
        <taxon>Vertebrata</taxon>
        <taxon>Euteleostomi</taxon>
        <taxon>Mammalia</taxon>
        <taxon>Eutheria</taxon>
        <taxon>Laurasiatheria</taxon>
        <taxon>Chiroptera</taxon>
        <taxon>Yangochiroptera</taxon>
        <taxon>Phyllostomidae</taxon>
        <taxon>Phyllostominae</taxon>
        <taxon>Phyllostomus</taxon>
    </lineage>
</organism>
<dbReference type="InterPro" id="IPR050504">
    <property type="entry name" value="IgSF_BTN/MOG"/>
</dbReference>
<keyword evidence="3" id="KW-0393">Immunoglobulin domain</keyword>
<dbReference type="SUPFAM" id="SSF48726">
    <property type="entry name" value="Immunoglobulin"/>
    <property type="match status" value="1"/>
</dbReference>
<evidence type="ECO:0000256" key="4">
    <source>
        <dbReference type="SAM" id="MobiDB-lite"/>
    </source>
</evidence>
<dbReference type="InterPro" id="IPR013783">
    <property type="entry name" value="Ig-like_fold"/>
</dbReference>
<keyword evidence="2" id="KW-0472">Membrane</keyword>
<dbReference type="InterPro" id="IPR036179">
    <property type="entry name" value="Ig-like_dom_sf"/>
</dbReference>
<dbReference type="FunFam" id="2.60.40.10:FF:000208">
    <property type="entry name" value="Butyrophilin subfamily 1 member A1"/>
    <property type="match status" value="1"/>
</dbReference>
<name>A0A7E6CY38_9CHIR</name>
<dbReference type="PANTHER" id="PTHR24100:SF139">
    <property type="entry name" value="BUTYROPHILIN SUBFAMILY 2 MEMBER A2"/>
    <property type="match status" value="1"/>
</dbReference>
<dbReference type="InterPro" id="IPR007110">
    <property type="entry name" value="Ig-like_dom"/>
</dbReference>
<gene>
    <name evidence="7" type="primary">LOC118496639</name>
</gene>
<evidence type="ECO:0000259" key="5">
    <source>
        <dbReference type="PROSITE" id="PS50835"/>
    </source>
</evidence>
<dbReference type="GO" id="GO:0001817">
    <property type="term" value="P:regulation of cytokine production"/>
    <property type="evidence" value="ECO:0007669"/>
    <property type="project" value="TreeGrafter"/>
</dbReference>
<evidence type="ECO:0000313" key="6">
    <source>
        <dbReference type="Proteomes" id="UP000504628"/>
    </source>
</evidence>
<dbReference type="SMART" id="SM00409">
    <property type="entry name" value="IG"/>
    <property type="match status" value="1"/>
</dbReference>
<dbReference type="Proteomes" id="UP000504628">
    <property type="component" value="Chromosome 14"/>
</dbReference>
<feature type="domain" description="Ig-like" evidence="5">
    <location>
        <begin position="29"/>
        <end position="143"/>
    </location>
</feature>
<sequence length="205" mass="22975">MRVPGEKGRARDTGARDTGTAETLPGAAPWLNSSVSIVQPAEPVLAMVGEDTESGCHLSPEKSAEDMGVRWFRSRFSPAVLLDQGQRERTEEQMRPYRGRTTFVSKDIRKGRVALVIHNVTARDHGTYRCYFQQGRSYDEAIVHLVVAGIGSKPLIEMKGQEDWGVWLECTSTGWYPEPRAVWRDPYGELMPTLEEAIQRTHTAS</sequence>
<dbReference type="AlphaFoldDB" id="A0A7E6CY38"/>
<dbReference type="GO" id="GO:0005102">
    <property type="term" value="F:signaling receptor binding"/>
    <property type="evidence" value="ECO:0007669"/>
    <property type="project" value="TreeGrafter"/>
</dbReference>